<evidence type="ECO:0000313" key="5">
    <source>
        <dbReference type="EMBL" id="MFD2028910.1"/>
    </source>
</evidence>
<keyword evidence="6" id="KW-1185">Reference proteome</keyword>
<dbReference type="Proteomes" id="UP001597338">
    <property type="component" value="Unassembled WGS sequence"/>
</dbReference>
<dbReference type="InterPro" id="IPR020843">
    <property type="entry name" value="ER"/>
</dbReference>
<dbReference type="InterPro" id="IPR013154">
    <property type="entry name" value="ADH-like_N"/>
</dbReference>
<keyword evidence="1" id="KW-0521">NADP</keyword>
<comment type="caution">
    <text evidence="5">The sequence shown here is derived from an EMBL/GenBank/DDBJ whole genome shotgun (WGS) entry which is preliminary data.</text>
</comment>
<name>A0ABW4VGQ8_9MICO</name>
<feature type="domain" description="Enoyl reductase (ER)" evidence="4">
    <location>
        <begin position="19"/>
        <end position="210"/>
    </location>
</feature>
<evidence type="ECO:0000256" key="2">
    <source>
        <dbReference type="ARBA" id="ARBA00023002"/>
    </source>
</evidence>
<dbReference type="SMART" id="SM00829">
    <property type="entry name" value="PKS_ER"/>
    <property type="match status" value="1"/>
</dbReference>
<protein>
    <submittedName>
        <fullName evidence="5">Alcohol dehydrogenase catalytic domain-containing protein</fullName>
    </submittedName>
</protein>
<dbReference type="Pfam" id="PF08240">
    <property type="entry name" value="ADH_N"/>
    <property type="match status" value="1"/>
</dbReference>
<dbReference type="PANTHER" id="PTHR48106:SF18">
    <property type="entry name" value="QUINONE OXIDOREDUCTASE PIG3"/>
    <property type="match status" value="1"/>
</dbReference>
<sequence length="285" mass="29409">MTLQASAALAHRLVVTALGDEATMRLVPGAIPHPGPGHALVETHAAGLARADLLQRSGHYPGGPRPPFVPGRDVVGKVIAVGQGVPKSWSGRTVAAHLAVGGGHATHVTVPEAQLVPVPDGVPAARAACLPLNYLAARQLLRAARLKPGDVTEWTGTPGAGKIMRALDAAVVQADSHGDPAQARKILGGALRRASGPDDSALPVPSWRRLSPTWSSCASAPGTRRPRGPPRPGSRTSPRATTPRPTGRPSTLPSPRPAGCSLHREPHAVSPTQRALGLRPWVGTT</sequence>
<evidence type="ECO:0000259" key="4">
    <source>
        <dbReference type="SMART" id="SM00829"/>
    </source>
</evidence>
<reference evidence="6" key="1">
    <citation type="journal article" date="2019" name="Int. J. Syst. Evol. Microbiol.">
        <title>The Global Catalogue of Microorganisms (GCM) 10K type strain sequencing project: providing services to taxonomists for standard genome sequencing and annotation.</title>
        <authorList>
            <consortium name="The Broad Institute Genomics Platform"/>
            <consortium name="The Broad Institute Genome Sequencing Center for Infectious Disease"/>
            <person name="Wu L."/>
            <person name="Ma J."/>
        </authorList>
    </citation>
    <scope>NUCLEOTIDE SEQUENCE [LARGE SCALE GENOMIC DNA]</scope>
    <source>
        <strain evidence="6">CCM 7043</strain>
    </source>
</reference>
<evidence type="ECO:0000256" key="3">
    <source>
        <dbReference type="SAM" id="MobiDB-lite"/>
    </source>
</evidence>
<evidence type="ECO:0000313" key="6">
    <source>
        <dbReference type="Proteomes" id="UP001597338"/>
    </source>
</evidence>
<dbReference type="Gene3D" id="3.40.50.720">
    <property type="entry name" value="NAD(P)-binding Rossmann-like Domain"/>
    <property type="match status" value="1"/>
</dbReference>
<dbReference type="EMBL" id="JBHUHF010000001">
    <property type="protein sequence ID" value="MFD2028910.1"/>
    <property type="molecule type" value="Genomic_DNA"/>
</dbReference>
<gene>
    <name evidence="5" type="ORF">ACFSL2_25750</name>
</gene>
<accession>A0ABW4VGQ8</accession>
<dbReference type="InterPro" id="IPR011032">
    <property type="entry name" value="GroES-like_sf"/>
</dbReference>
<dbReference type="SUPFAM" id="SSF50129">
    <property type="entry name" value="GroES-like"/>
    <property type="match status" value="1"/>
</dbReference>
<organism evidence="5 6">
    <name type="scientific">Promicromonospora aerolata</name>
    <dbReference type="NCBI Taxonomy" id="195749"/>
    <lineage>
        <taxon>Bacteria</taxon>
        <taxon>Bacillati</taxon>
        <taxon>Actinomycetota</taxon>
        <taxon>Actinomycetes</taxon>
        <taxon>Micrococcales</taxon>
        <taxon>Promicromonosporaceae</taxon>
        <taxon>Promicromonospora</taxon>
    </lineage>
</organism>
<dbReference type="Gene3D" id="3.90.180.10">
    <property type="entry name" value="Medium-chain alcohol dehydrogenases, catalytic domain"/>
    <property type="match status" value="1"/>
</dbReference>
<proteinExistence type="predicted"/>
<evidence type="ECO:0000256" key="1">
    <source>
        <dbReference type="ARBA" id="ARBA00022857"/>
    </source>
</evidence>
<dbReference type="RefSeq" id="WP_377200569.1">
    <property type="nucleotide sequence ID" value="NZ_JBHUHF010000001.1"/>
</dbReference>
<keyword evidence="2" id="KW-0560">Oxidoreductase</keyword>
<feature type="compositionally biased region" description="Low complexity" evidence="3">
    <location>
        <begin position="233"/>
        <end position="253"/>
    </location>
</feature>
<feature type="region of interest" description="Disordered" evidence="3">
    <location>
        <begin position="192"/>
        <end position="285"/>
    </location>
</feature>
<dbReference type="PANTHER" id="PTHR48106">
    <property type="entry name" value="QUINONE OXIDOREDUCTASE PIG3-RELATED"/>
    <property type="match status" value="1"/>
</dbReference>